<dbReference type="VEuPathDB" id="FungiDB:MMYC01_210541"/>
<keyword evidence="2" id="KW-0378">Hydrolase</keyword>
<feature type="chain" id="PRO_5008043150" evidence="3">
    <location>
        <begin position="19"/>
        <end position="496"/>
    </location>
</feature>
<dbReference type="STRING" id="100816.A0A175VPI1"/>
<comment type="similarity">
    <text evidence="1">Belongs to the peptidase S33 family.</text>
</comment>
<reference evidence="5 6" key="1">
    <citation type="journal article" date="2016" name="Genome Announc.">
        <title>Genome Sequence of Madurella mycetomatis mm55, Isolated from a Human Mycetoma Case in Sudan.</title>
        <authorList>
            <person name="Smit S."/>
            <person name="Derks M.F."/>
            <person name="Bervoets S."/>
            <person name="Fahal A."/>
            <person name="van Leeuwen W."/>
            <person name="van Belkum A."/>
            <person name="van de Sande W.W."/>
        </authorList>
    </citation>
    <scope>NUCLEOTIDE SEQUENCE [LARGE SCALE GENOMIC DNA]</scope>
    <source>
        <strain evidence="6">mm55</strain>
    </source>
</reference>
<dbReference type="PANTHER" id="PTHR43248:SF25">
    <property type="entry name" value="AB HYDROLASE-1 DOMAIN-CONTAINING PROTEIN-RELATED"/>
    <property type="match status" value="1"/>
</dbReference>
<keyword evidence="5" id="KW-0031">Aminopeptidase</keyword>
<evidence type="ECO:0000313" key="5">
    <source>
        <dbReference type="EMBL" id="KXX73109.1"/>
    </source>
</evidence>
<evidence type="ECO:0000256" key="3">
    <source>
        <dbReference type="SAM" id="SignalP"/>
    </source>
</evidence>
<evidence type="ECO:0000256" key="2">
    <source>
        <dbReference type="ARBA" id="ARBA00022801"/>
    </source>
</evidence>
<dbReference type="SUPFAM" id="SSF53474">
    <property type="entry name" value="alpha/beta-Hydrolases"/>
    <property type="match status" value="1"/>
</dbReference>
<evidence type="ECO:0000259" key="4">
    <source>
        <dbReference type="Pfam" id="PF08386"/>
    </source>
</evidence>
<dbReference type="Gene3D" id="3.40.50.1820">
    <property type="entry name" value="alpha/beta hydrolase"/>
    <property type="match status" value="1"/>
</dbReference>
<dbReference type="PANTHER" id="PTHR43248">
    <property type="entry name" value="2-SUCCINYL-6-HYDROXY-2,4-CYCLOHEXADIENE-1-CARBOXYLATE SYNTHASE"/>
    <property type="match status" value="1"/>
</dbReference>
<feature type="domain" description="Peptidase S33 tripeptidyl aminopeptidase-like C-terminal" evidence="4">
    <location>
        <begin position="386"/>
        <end position="489"/>
    </location>
</feature>
<feature type="signal peptide" evidence="3">
    <location>
        <begin position="1"/>
        <end position="18"/>
    </location>
</feature>
<dbReference type="AlphaFoldDB" id="A0A175VPI1"/>
<comment type="caution">
    <text evidence="5">The sequence shown here is derived from an EMBL/GenBank/DDBJ whole genome shotgun (WGS) entry which is preliminary data.</text>
</comment>
<dbReference type="EMBL" id="LCTW02000541">
    <property type="protein sequence ID" value="KXX73109.1"/>
    <property type="molecule type" value="Genomic_DNA"/>
</dbReference>
<dbReference type="InterPro" id="IPR013595">
    <property type="entry name" value="Pept_S33_TAP-like_C"/>
</dbReference>
<sequence length="496" mass="53179">MGMFTLLTQLALASTALALPLRNTDTSGGIEWGPCDFENAGSNPIDCGTLAVPLDYTNPGSNETLTLALIRSRAPVNRTTGRRSILFNFGGPGYEAVQALNGIADLLHLGVGKTLTFSCFDTAAERQLAAARFPYRPTDAYDHALADTFAGSNAISNICYEKNKDNERGGLIGTAFVARDLISVVDALGEDGMLRFWGLSYGSLLGATVAAMFPSRIDRLVLDGVVNGRNYYHRLGIDVDQLLSADSAFRAILAECIRVGPEKCALASVNSTAAELEDTLFSFAETFKASPMAAGSSVIDYRLIRELLFVVVKYPSDIANAAVHINNLLTGTNLTAVAEYYNDLMAGLAAGNDDAVWGIKCSDTFPRYEDLVGIIPDVERMLESSELFGNLIASLATQCATWPFVAKERYDGPFEGIRTPTPVLFIGNTYDPVTPVVSAKNMSAGFEGSVVVEQRGFGHASIAQFSNCTTQVLHAYFADGTLPAEDIVCEVDAPLF</sequence>
<dbReference type="GO" id="GO:0004177">
    <property type="term" value="F:aminopeptidase activity"/>
    <property type="evidence" value="ECO:0007669"/>
    <property type="project" value="UniProtKB-KW"/>
</dbReference>
<dbReference type="Proteomes" id="UP000078237">
    <property type="component" value="Unassembled WGS sequence"/>
</dbReference>
<proteinExistence type="inferred from homology"/>
<dbReference type="Pfam" id="PF08386">
    <property type="entry name" value="Abhydrolase_4"/>
    <property type="match status" value="1"/>
</dbReference>
<keyword evidence="6" id="KW-1185">Reference proteome</keyword>
<dbReference type="InterPro" id="IPR029058">
    <property type="entry name" value="AB_hydrolase_fold"/>
</dbReference>
<organism evidence="5 6">
    <name type="scientific">Madurella mycetomatis</name>
    <dbReference type="NCBI Taxonomy" id="100816"/>
    <lineage>
        <taxon>Eukaryota</taxon>
        <taxon>Fungi</taxon>
        <taxon>Dikarya</taxon>
        <taxon>Ascomycota</taxon>
        <taxon>Pezizomycotina</taxon>
        <taxon>Sordariomycetes</taxon>
        <taxon>Sordariomycetidae</taxon>
        <taxon>Sordariales</taxon>
        <taxon>Sordariales incertae sedis</taxon>
        <taxon>Madurella</taxon>
    </lineage>
</organism>
<keyword evidence="3" id="KW-0732">Signal</keyword>
<gene>
    <name evidence="5" type="ORF">MMYC01_210541</name>
</gene>
<keyword evidence="5" id="KW-0645">Protease</keyword>
<name>A0A175VPI1_9PEZI</name>
<dbReference type="OrthoDB" id="425534at2759"/>
<protein>
    <submittedName>
        <fullName evidence="5">Tripeptidyl aminopeptidase</fullName>
    </submittedName>
</protein>
<dbReference type="InterPro" id="IPR051601">
    <property type="entry name" value="Serine_prot/Carboxylest_S33"/>
</dbReference>
<accession>A0A175VPI1</accession>
<evidence type="ECO:0000256" key="1">
    <source>
        <dbReference type="ARBA" id="ARBA00010088"/>
    </source>
</evidence>
<evidence type="ECO:0000313" key="6">
    <source>
        <dbReference type="Proteomes" id="UP000078237"/>
    </source>
</evidence>